<dbReference type="VEuPathDB" id="FungiDB:BDBG_16975"/>
<dbReference type="OrthoDB" id="4191242at2759"/>
<feature type="region of interest" description="Disordered" evidence="1">
    <location>
        <begin position="70"/>
        <end position="117"/>
    </location>
</feature>
<evidence type="ECO:0000256" key="1">
    <source>
        <dbReference type="SAM" id="MobiDB-lite"/>
    </source>
</evidence>
<dbReference type="EMBL" id="GG657454">
    <property type="protein sequence ID" value="OAT08193.1"/>
    <property type="molecule type" value="Genomic_DNA"/>
</dbReference>
<feature type="compositionally biased region" description="Basic and acidic residues" evidence="1">
    <location>
        <begin position="75"/>
        <end position="92"/>
    </location>
</feature>
<name>A0A179UK51_BLAGS</name>
<dbReference type="RefSeq" id="XP_031578165.1">
    <property type="nucleotide sequence ID" value="XM_031724809.1"/>
</dbReference>
<dbReference type="GeneID" id="42528893"/>
<keyword evidence="3" id="KW-1185">Reference proteome</keyword>
<proteinExistence type="predicted"/>
<organism evidence="2 3">
    <name type="scientific">Blastomyces gilchristii (strain SLH14081)</name>
    <name type="common">Blastomyces dermatitidis</name>
    <dbReference type="NCBI Taxonomy" id="559298"/>
    <lineage>
        <taxon>Eukaryota</taxon>
        <taxon>Fungi</taxon>
        <taxon>Dikarya</taxon>
        <taxon>Ascomycota</taxon>
        <taxon>Pezizomycotina</taxon>
        <taxon>Eurotiomycetes</taxon>
        <taxon>Eurotiomycetidae</taxon>
        <taxon>Onygenales</taxon>
        <taxon>Ajellomycetaceae</taxon>
        <taxon>Blastomyces</taxon>
    </lineage>
</organism>
<accession>A0A179UK51</accession>
<feature type="compositionally biased region" description="Low complexity" evidence="1">
    <location>
        <begin position="99"/>
        <end position="117"/>
    </location>
</feature>
<gene>
    <name evidence="2" type="ORF">BDBG_16975</name>
</gene>
<evidence type="ECO:0000313" key="3">
    <source>
        <dbReference type="Proteomes" id="UP000002038"/>
    </source>
</evidence>
<sequence>MRSSTDVDPPVHPQQDDDGKKALSQLLRFLLFLDDLNLPRKDLHVDVENVDLFLLCEKNPLVYSLLNQRVSPKHPHSDSTVDTPVPKKEVSNEKMAAADSTSYTLTDLTTPTTGMPC</sequence>
<protein>
    <submittedName>
        <fullName evidence="2">Uncharacterized protein</fullName>
    </submittedName>
</protein>
<dbReference type="KEGG" id="bgh:BDBG_16975"/>
<dbReference type="Proteomes" id="UP000002038">
    <property type="component" value="Unassembled WGS sequence"/>
</dbReference>
<evidence type="ECO:0000313" key="2">
    <source>
        <dbReference type="EMBL" id="OAT08193.1"/>
    </source>
</evidence>
<dbReference type="AlphaFoldDB" id="A0A179UK51"/>
<reference evidence="3" key="1">
    <citation type="journal article" date="2015" name="PLoS Genet.">
        <title>The dynamic genome and transcriptome of the human fungal pathogen Blastomyces and close relative Emmonsia.</title>
        <authorList>
            <person name="Munoz J.F."/>
            <person name="Gauthier G.M."/>
            <person name="Desjardins C.A."/>
            <person name="Gallo J.E."/>
            <person name="Holder J."/>
            <person name="Sullivan T.D."/>
            <person name="Marty A.J."/>
            <person name="Carmen J.C."/>
            <person name="Chen Z."/>
            <person name="Ding L."/>
            <person name="Gujja S."/>
            <person name="Magrini V."/>
            <person name="Misas E."/>
            <person name="Mitreva M."/>
            <person name="Priest M."/>
            <person name="Saif S."/>
            <person name="Whiston E.A."/>
            <person name="Young S."/>
            <person name="Zeng Q."/>
            <person name="Goldman W.E."/>
            <person name="Mardis E.R."/>
            <person name="Taylor J.W."/>
            <person name="McEwen J.G."/>
            <person name="Clay O.K."/>
            <person name="Klein B.S."/>
            <person name="Cuomo C.A."/>
        </authorList>
    </citation>
    <scope>NUCLEOTIDE SEQUENCE [LARGE SCALE GENOMIC DNA]</scope>
    <source>
        <strain evidence="3">SLH14081</strain>
    </source>
</reference>